<keyword evidence="2" id="KW-1185">Reference proteome</keyword>
<accession>A0ABY9K1I3</accession>
<evidence type="ECO:0000313" key="1">
    <source>
        <dbReference type="EMBL" id="WLR44463.1"/>
    </source>
</evidence>
<protein>
    <recommendedName>
        <fullName evidence="3">DUF4288 domain-containing protein</fullName>
    </recommendedName>
</protein>
<keyword evidence="1" id="KW-0614">Plasmid</keyword>
<gene>
    <name evidence="1" type="ORF">LC087_19370</name>
</gene>
<evidence type="ECO:0008006" key="3">
    <source>
        <dbReference type="Google" id="ProtNLM"/>
    </source>
</evidence>
<dbReference type="RefSeq" id="WP_226540833.1">
    <property type="nucleotide sequence ID" value="NZ_CP129015.1"/>
</dbReference>
<dbReference type="Proteomes" id="UP001197974">
    <property type="component" value="Plasmid unnamed2"/>
</dbReference>
<name>A0ABY9K1I3_9BACI</name>
<evidence type="ECO:0000313" key="2">
    <source>
        <dbReference type="Proteomes" id="UP001197974"/>
    </source>
</evidence>
<sequence length="103" mass="11976">MRYFEFNKQEYYALIAVEDCENAKEKAFEVYAEQVAGNSIEEVKLEGEPKQLDKFHALCRYIVDVKDEDDNNKISELIDEFTSATKTTLLLIDRDLVRYLGAN</sequence>
<organism evidence="1 2">
    <name type="scientific">Bacillus carboniphilus</name>
    <dbReference type="NCBI Taxonomy" id="86663"/>
    <lineage>
        <taxon>Bacteria</taxon>
        <taxon>Bacillati</taxon>
        <taxon>Bacillota</taxon>
        <taxon>Bacilli</taxon>
        <taxon>Bacillales</taxon>
        <taxon>Bacillaceae</taxon>
        <taxon>Bacillus</taxon>
    </lineage>
</organism>
<geneLocation type="plasmid" evidence="1 2">
    <name>unnamed2</name>
</geneLocation>
<reference evidence="1 2" key="1">
    <citation type="submission" date="2023-06" db="EMBL/GenBank/DDBJ databases">
        <title>Five Gram-positive bacteria isolated from mangrove sediments in Shenzhen, Guangdong, China.</title>
        <authorList>
            <person name="Yu S."/>
            <person name="Zheng W."/>
            <person name="Huang Y."/>
        </authorList>
    </citation>
    <scope>NUCLEOTIDE SEQUENCE [LARGE SCALE GENOMIC DNA]</scope>
    <source>
        <strain evidence="1 2">SaN35-3</strain>
        <plasmid evidence="1 2">unnamed2</plasmid>
    </source>
</reference>
<proteinExistence type="predicted"/>
<dbReference type="EMBL" id="CP129015">
    <property type="protein sequence ID" value="WLR44463.1"/>
    <property type="molecule type" value="Genomic_DNA"/>
</dbReference>